<protein>
    <submittedName>
        <fullName evidence="2">Uncharacterized protein</fullName>
    </submittedName>
</protein>
<sequence length="216" mass="24105">MRHLLASGEFGPTRRVLRRRPQRRRTTAVAVCAATRNGARRSLFTPQQNQLFCDQPPKHAVLRCLRPVVDLPPGTHTCGPLLLQVQLLYCTRHTQKLTCRDALRLTQQPVQNRGERAGGAQTGSTHAHGAAVVEANALAGLVNRHRRRRRRCCGPRGSPHTPDAAPLSSSSRANTEDMAPPTHLSYDSRRPHPSHCPDAKREREREREGEKGKERA</sequence>
<reference evidence="2 3" key="1">
    <citation type="journal article" date="2018" name="BMC Genomics">
        <title>Genomic comparison of Trypanosoma conorhini and Trypanosoma rangeli to Trypanosoma cruzi strains of high and low virulence.</title>
        <authorList>
            <person name="Bradwell K.R."/>
            <person name="Koparde V.N."/>
            <person name="Matveyev A.V."/>
            <person name="Serrano M.G."/>
            <person name="Alves J.M."/>
            <person name="Parikh H."/>
            <person name="Huang B."/>
            <person name="Lee V."/>
            <person name="Espinosa-Alvarez O."/>
            <person name="Ortiz P.A."/>
            <person name="Costa-Martins A.G."/>
            <person name="Teixeira M.M."/>
            <person name="Buck G.A."/>
        </authorList>
    </citation>
    <scope>NUCLEOTIDE SEQUENCE [LARGE SCALE GENOMIC DNA]</scope>
    <source>
        <strain evidence="2 3">025E</strain>
    </source>
</reference>
<accession>A0A422NMB6</accession>
<keyword evidence="3" id="KW-1185">Reference proteome</keyword>
<dbReference type="GeneID" id="40321131"/>
<name>A0A422NMB6_9TRYP</name>
<evidence type="ECO:0000313" key="2">
    <source>
        <dbReference type="EMBL" id="RNF06611.1"/>
    </source>
</evidence>
<evidence type="ECO:0000256" key="1">
    <source>
        <dbReference type="SAM" id="MobiDB-lite"/>
    </source>
</evidence>
<comment type="caution">
    <text evidence="2">The sequence shown here is derived from an EMBL/GenBank/DDBJ whole genome shotgun (WGS) entry which is preliminary data.</text>
</comment>
<feature type="compositionally biased region" description="Basic and acidic residues" evidence="1">
    <location>
        <begin position="186"/>
        <end position="216"/>
    </location>
</feature>
<dbReference type="Proteomes" id="UP000284403">
    <property type="component" value="Unassembled WGS sequence"/>
</dbReference>
<dbReference type="RefSeq" id="XP_029225498.1">
    <property type="nucleotide sequence ID" value="XM_029374385.1"/>
</dbReference>
<dbReference type="EMBL" id="MKKU01000592">
    <property type="protein sequence ID" value="RNF06611.1"/>
    <property type="molecule type" value="Genomic_DNA"/>
</dbReference>
<organism evidence="2 3">
    <name type="scientific">Trypanosoma conorhini</name>
    <dbReference type="NCBI Taxonomy" id="83891"/>
    <lineage>
        <taxon>Eukaryota</taxon>
        <taxon>Discoba</taxon>
        <taxon>Euglenozoa</taxon>
        <taxon>Kinetoplastea</taxon>
        <taxon>Metakinetoplastina</taxon>
        <taxon>Trypanosomatida</taxon>
        <taxon>Trypanosomatidae</taxon>
        <taxon>Trypanosoma</taxon>
    </lineage>
</organism>
<gene>
    <name evidence="2" type="ORF">Tco025E_07520</name>
</gene>
<feature type="region of interest" description="Disordered" evidence="1">
    <location>
        <begin position="146"/>
        <end position="216"/>
    </location>
</feature>
<dbReference type="AlphaFoldDB" id="A0A422NMB6"/>
<proteinExistence type="predicted"/>
<evidence type="ECO:0000313" key="3">
    <source>
        <dbReference type="Proteomes" id="UP000284403"/>
    </source>
</evidence>